<dbReference type="Proteomes" id="UP001160148">
    <property type="component" value="Unassembled WGS sequence"/>
</dbReference>
<keyword evidence="2" id="KW-1185">Reference proteome</keyword>
<evidence type="ECO:0000313" key="2">
    <source>
        <dbReference type="Proteomes" id="UP001160148"/>
    </source>
</evidence>
<dbReference type="AlphaFoldDB" id="A0AAV0WH55"/>
<protein>
    <recommendedName>
        <fullName evidence="3">LAGLIDADG homing endonuclease</fullName>
    </recommendedName>
</protein>
<dbReference type="EMBL" id="CARXXK010000002">
    <property type="protein sequence ID" value="CAI6355003.1"/>
    <property type="molecule type" value="Genomic_DNA"/>
</dbReference>
<gene>
    <name evidence="1" type="ORF">MEUPH1_LOCUS10911</name>
</gene>
<organism evidence="1 2">
    <name type="scientific">Macrosiphum euphorbiae</name>
    <name type="common">potato aphid</name>
    <dbReference type="NCBI Taxonomy" id="13131"/>
    <lineage>
        <taxon>Eukaryota</taxon>
        <taxon>Metazoa</taxon>
        <taxon>Ecdysozoa</taxon>
        <taxon>Arthropoda</taxon>
        <taxon>Hexapoda</taxon>
        <taxon>Insecta</taxon>
        <taxon>Pterygota</taxon>
        <taxon>Neoptera</taxon>
        <taxon>Paraneoptera</taxon>
        <taxon>Hemiptera</taxon>
        <taxon>Sternorrhyncha</taxon>
        <taxon>Aphidomorpha</taxon>
        <taxon>Aphidoidea</taxon>
        <taxon>Aphididae</taxon>
        <taxon>Macrosiphini</taxon>
        <taxon>Macrosiphum</taxon>
    </lineage>
</organism>
<name>A0AAV0WH55_9HEMI</name>
<evidence type="ECO:0000313" key="1">
    <source>
        <dbReference type="EMBL" id="CAI6355003.1"/>
    </source>
</evidence>
<sequence length="204" mass="23396">MKIRADNFVENLVKYYRGDHLILQSKKCVSTNKDTSNTNYEIPQDFVGLNSLPCDNTIEPLEEVNAIENWKNQGSISKPRSSKSFLVKQQGFENINLNERGPICEIALLKNGSSYNNKPLFVHGFDKVLLSNTCSADSLLSILAVAAAESKHYNQFLSNTKNETAKFVLRMIGNRPSKEMYKNRVYLLAQHFITRTVDWRYYFI</sequence>
<proteinExistence type="predicted"/>
<comment type="caution">
    <text evidence="1">The sequence shown here is derived from an EMBL/GenBank/DDBJ whole genome shotgun (WGS) entry which is preliminary data.</text>
</comment>
<reference evidence="1 2" key="1">
    <citation type="submission" date="2023-01" db="EMBL/GenBank/DDBJ databases">
        <authorList>
            <person name="Whitehead M."/>
        </authorList>
    </citation>
    <scope>NUCLEOTIDE SEQUENCE [LARGE SCALE GENOMIC DNA]</scope>
</reference>
<accession>A0AAV0WH55</accession>
<evidence type="ECO:0008006" key="3">
    <source>
        <dbReference type="Google" id="ProtNLM"/>
    </source>
</evidence>